<dbReference type="SFLD" id="SFLDF00111">
    <property type="entry name" value="L-fuconate_dehydratase"/>
    <property type="match status" value="1"/>
</dbReference>
<dbReference type="Pfam" id="PF02746">
    <property type="entry name" value="MR_MLE_N"/>
    <property type="match status" value="1"/>
</dbReference>
<dbReference type="InterPro" id="IPR029065">
    <property type="entry name" value="Enolase_C-like"/>
</dbReference>
<dbReference type="RefSeq" id="WP_146518822.1">
    <property type="nucleotide sequence ID" value="NZ_CP151726.1"/>
</dbReference>
<dbReference type="OrthoDB" id="9785902at2"/>
<dbReference type="Pfam" id="PF13378">
    <property type="entry name" value="MR_MLE_C"/>
    <property type="match status" value="1"/>
</dbReference>
<dbReference type="Proteomes" id="UP000320176">
    <property type="component" value="Unassembled WGS sequence"/>
</dbReference>
<dbReference type="PROSITE" id="PS00909">
    <property type="entry name" value="MR_MLE_2"/>
    <property type="match status" value="1"/>
</dbReference>
<dbReference type="Gene3D" id="3.30.390.10">
    <property type="entry name" value="Enolase-like, N-terminal domain"/>
    <property type="match status" value="1"/>
</dbReference>
<keyword evidence="4" id="KW-0479">Metal-binding</keyword>
<protein>
    <recommendedName>
        <fullName evidence="3">L-fuconate dehydratase</fullName>
        <ecNumber evidence="3">4.2.1.68</ecNumber>
    </recommendedName>
</protein>
<comment type="catalytic activity">
    <reaction evidence="1">
        <text>L-fuconate = 2-dehydro-3-deoxy-L-fuconate + H2O</text>
        <dbReference type="Rhea" id="RHEA:22772"/>
        <dbReference type="ChEBI" id="CHEBI:15377"/>
        <dbReference type="ChEBI" id="CHEBI:21291"/>
        <dbReference type="ChEBI" id="CHEBI:37448"/>
        <dbReference type="EC" id="4.2.1.68"/>
    </reaction>
</comment>
<evidence type="ECO:0000256" key="5">
    <source>
        <dbReference type="ARBA" id="ARBA00022842"/>
    </source>
</evidence>
<evidence type="ECO:0000259" key="7">
    <source>
        <dbReference type="SMART" id="SM00922"/>
    </source>
</evidence>
<dbReference type="SUPFAM" id="SSF51604">
    <property type="entry name" value="Enolase C-terminal domain-like"/>
    <property type="match status" value="1"/>
</dbReference>
<dbReference type="InterPro" id="IPR013341">
    <property type="entry name" value="Mandelate_racemase_N_dom"/>
</dbReference>
<sequence length="436" mass="48505">MPLITHLSVRDIRFPTSDGLHGSDAIHADPDYSCAYVTLHTDVPGLSGDGITFTLGRGTQLCVAVIEQLQSFVVGRSLESITGDFANWWRAACNESQLRWLGPERGLIHMSFAAIVNAVWDLYAKSEGKPLWKLLSDMTPDQLVSVVDFRHISDVLTPDEAIELLKQHEQTKAVREAELLSTGLPAYTTSAGWIGYSDDYRRELCQKYLDLGFRHFKLKVGANLADDMHRATILREEIGDECALMMDANQVWDVGTAIDCMKELAAFQPLWIEEPTSPDDVLGHAKIARAIAPIGVATGEAISNRVMFKQFLESGAMQFCQIDSCRVGGVNELIAIMLMATKFNVPVCPHAGGVGLCNYIQHLSAFNYIAISPSLDKVVLEYSDHLHEHFVDRLNIQDARYRLPTMPGYSITMHDQSLAEHEFPQGSVWRSRKKGV</sequence>
<dbReference type="InterPro" id="IPR013342">
    <property type="entry name" value="Mandelate_racemase_C"/>
</dbReference>
<dbReference type="PANTHER" id="PTHR13794">
    <property type="entry name" value="ENOLASE SUPERFAMILY, MANDELATE RACEMASE"/>
    <property type="match status" value="1"/>
</dbReference>
<dbReference type="InterPro" id="IPR018110">
    <property type="entry name" value="Mandel_Rmase/mucon_lact_enz_CS"/>
</dbReference>
<evidence type="ECO:0000256" key="6">
    <source>
        <dbReference type="ARBA" id="ARBA00023239"/>
    </source>
</evidence>
<dbReference type="PANTHER" id="PTHR13794:SF58">
    <property type="entry name" value="MITOCHONDRIAL ENOLASE SUPERFAMILY MEMBER 1"/>
    <property type="match status" value="1"/>
</dbReference>
<dbReference type="InterPro" id="IPR034610">
    <property type="entry name" value="L-fuconate_dehydratase"/>
</dbReference>
<dbReference type="FunFam" id="3.20.20.120:FF:000007">
    <property type="entry name" value="Mitochondrial enolase superfamily member 1"/>
    <property type="match status" value="1"/>
</dbReference>
<dbReference type="InterPro" id="IPR029017">
    <property type="entry name" value="Enolase-like_N"/>
</dbReference>
<evidence type="ECO:0000256" key="4">
    <source>
        <dbReference type="ARBA" id="ARBA00022723"/>
    </source>
</evidence>
<dbReference type="GO" id="GO:0050023">
    <property type="term" value="F:L-fuconate dehydratase activity"/>
    <property type="evidence" value="ECO:0007669"/>
    <property type="project" value="UniProtKB-EC"/>
</dbReference>
<evidence type="ECO:0000256" key="3">
    <source>
        <dbReference type="ARBA" id="ARBA00013142"/>
    </source>
</evidence>
<proteinExistence type="predicted"/>
<comment type="cofactor">
    <cofactor evidence="2">
        <name>Mg(2+)</name>
        <dbReference type="ChEBI" id="CHEBI:18420"/>
    </cofactor>
</comment>
<name>A0A5C6B109_9BACT</name>
<dbReference type="SFLD" id="SFLDS00001">
    <property type="entry name" value="Enolase"/>
    <property type="match status" value="1"/>
</dbReference>
<dbReference type="SMART" id="SM00922">
    <property type="entry name" value="MR_MLE"/>
    <property type="match status" value="1"/>
</dbReference>
<dbReference type="Gene3D" id="3.20.20.120">
    <property type="entry name" value="Enolase-like C-terminal domain"/>
    <property type="match status" value="1"/>
</dbReference>
<gene>
    <name evidence="8" type="ORF">Pla52n_13150</name>
</gene>
<dbReference type="GO" id="GO:0000287">
    <property type="term" value="F:magnesium ion binding"/>
    <property type="evidence" value="ECO:0007669"/>
    <property type="project" value="TreeGrafter"/>
</dbReference>
<dbReference type="GO" id="GO:0016052">
    <property type="term" value="P:carbohydrate catabolic process"/>
    <property type="evidence" value="ECO:0007669"/>
    <property type="project" value="InterPro"/>
</dbReference>
<dbReference type="EMBL" id="SJPN01000002">
    <property type="protein sequence ID" value="TWU05600.1"/>
    <property type="molecule type" value="Genomic_DNA"/>
</dbReference>
<dbReference type="SUPFAM" id="SSF54826">
    <property type="entry name" value="Enolase N-terminal domain-like"/>
    <property type="match status" value="1"/>
</dbReference>
<dbReference type="EC" id="4.2.1.68" evidence="3"/>
<feature type="domain" description="Mandelate racemase/muconate lactonizing enzyme C-terminal" evidence="7">
    <location>
        <begin position="198"/>
        <end position="294"/>
    </location>
</feature>
<keyword evidence="6 8" id="KW-0456">Lyase</keyword>
<dbReference type="GO" id="GO:0009063">
    <property type="term" value="P:amino acid catabolic process"/>
    <property type="evidence" value="ECO:0007669"/>
    <property type="project" value="InterPro"/>
</dbReference>
<evidence type="ECO:0000256" key="2">
    <source>
        <dbReference type="ARBA" id="ARBA00001946"/>
    </source>
</evidence>
<evidence type="ECO:0000313" key="8">
    <source>
        <dbReference type="EMBL" id="TWU05600.1"/>
    </source>
</evidence>
<dbReference type="InterPro" id="IPR046945">
    <property type="entry name" value="RHMD-like"/>
</dbReference>
<accession>A0A5C6B109</accession>
<organism evidence="8 9">
    <name type="scientific">Stieleria varia</name>
    <dbReference type="NCBI Taxonomy" id="2528005"/>
    <lineage>
        <taxon>Bacteria</taxon>
        <taxon>Pseudomonadati</taxon>
        <taxon>Planctomycetota</taxon>
        <taxon>Planctomycetia</taxon>
        <taxon>Pirellulales</taxon>
        <taxon>Pirellulaceae</taxon>
        <taxon>Stieleria</taxon>
    </lineage>
</organism>
<reference evidence="8 9" key="1">
    <citation type="submission" date="2019-02" db="EMBL/GenBank/DDBJ databases">
        <title>Deep-cultivation of Planctomycetes and their phenomic and genomic characterization uncovers novel biology.</title>
        <authorList>
            <person name="Wiegand S."/>
            <person name="Jogler M."/>
            <person name="Boedeker C."/>
            <person name="Pinto D."/>
            <person name="Vollmers J."/>
            <person name="Rivas-Marin E."/>
            <person name="Kohn T."/>
            <person name="Peeters S.H."/>
            <person name="Heuer A."/>
            <person name="Rast P."/>
            <person name="Oberbeckmann S."/>
            <person name="Bunk B."/>
            <person name="Jeske O."/>
            <person name="Meyerdierks A."/>
            <person name="Storesund J.E."/>
            <person name="Kallscheuer N."/>
            <person name="Luecker S."/>
            <person name="Lage O.M."/>
            <person name="Pohl T."/>
            <person name="Merkel B.J."/>
            <person name="Hornburger P."/>
            <person name="Mueller R.-W."/>
            <person name="Bruemmer F."/>
            <person name="Labrenz M."/>
            <person name="Spormann A.M."/>
            <person name="Op Den Camp H."/>
            <person name="Overmann J."/>
            <person name="Amann R."/>
            <person name="Jetten M.S.M."/>
            <person name="Mascher T."/>
            <person name="Medema M.H."/>
            <person name="Devos D.P."/>
            <person name="Kaster A.-K."/>
            <person name="Ovreas L."/>
            <person name="Rohde M."/>
            <person name="Galperin M.Y."/>
            <person name="Jogler C."/>
        </authorList>
    </citation>
    <scope>NUCLEOTIDE SEQUENCE [LARGE SCALE GENOMIC DNA]</scope>
    <source>
        <strain evidence="8 9">Pla52n</strain>
    </source>
</reference>
<evidence type="ECO:0000313" key="9">
    <source>
        <dbReference type="Proteomes" id="UP000320176"/>
    </source>
</evidence>
<dbReference type="InterPro" id="IPR036849">
    <property type="entry name" value="Enolase-like_C_sf"/>
</dbReference>
<comment type="caution">
    <text evidence="8">The sequence shown here is derived from an EMBL/GenBank/DDBJ whole genome shotgun (WGS) entry which is preliminary data.</text>
</comment>
<dbReference type="AlphaFoldDB" id="A0A5C6B109"/>
<dbReference type="SFLD" id="SFLDG00179">
    <property type="entry name" value="mandelate_racemase"/>
    <property type="match status" value="1"/>
</dbReference>
<evidence type="ECO:0000256" key="1">
    <source>
        <dbReference type="ARBA" id="ARBA00001737"/>
    </source>
</evidence>
<keyword evidence="9" id="KW-1185">Reference proteome</keyword>
<keyword evidence="5" id="KW-0460">Magnesium</keyword>